<dbReference type="Proteomes" id="UP001487740">
    <property type="component" value="Unassembled WGS sequence"/>
</dbReference>
<feature type="region of interest" description="Disordered" evidence="1">
    <location>
        <begin position="1"/>
        <end position="74"/>
    </location>
</feature>
<comment type="caution">
    <text evidence="2">The sequence shown here is derived from an EMBL/GenBank/DDBJ whole genome shotgun (WGS) entry which is preliminary data.</text>
</comment>
<dbReference type="EMBL" id="JARAKH010000027">
    <property type="protein sequence ID" value="KAK8389561.1"/>
    <property type="molecule type" value="Genomic_DNA"/>
</dbReference>
<dbReference type="AlphaFoldDB" id="A0AAW0TQH8"/>
<keyword evidence="3" id="KW-1185">Reference proteome</keyword>
<feature type="region of interest" description="Disordered" evidence="1">
    <location>
        <begin position="143"/>
        <end position="196"/>
    </location>
</feature>
<feature type="compositionally biased region" description="Basic and acidic residues" evidence="1">
    <location>
        <begin position="30"/>
        <end position="39"/>
    </location>
</feature>
<evidence type="ECO:0000256" key="1">
    <source>
        <dbReference type="SAM" id="MobiDB-lite"/>
    </source>
</evidence>
<feature type="region of interest" description="Disordered" evidence="1">
    <location>
        <begin position="88"/>
        <end position="129"/>
    </location>
</feature>
<evidence type="ECO:0000313" key="3">
    <source>
        <dbReference type="Proteomes" id="UP001487740"/>
    </source>
</evidence>
<evidence type="ECO:0000313" key="2">
    <source>
        <dbReference type="EMBL" id="KAK8389561.1"/>
    </source>
</evidence>
<gene>
    <name evidence="2" type="ORF">O3P69_008930</name>
</gene>
<organism evidence="2 3">
    <name type="scientific">Scylla paramamosain</name>
    <name type="common">Mud crab</name>
    <dbReference type="NCBI Taxonomy" id="85552"/>
    <lineage>
        <taxon>Eukaryota</taxon>
        <taxon>Metazoa</taxon>
        <taxon>Ecdysozoa</taxon>
        <taxon>Arthropoda</taxon>
        <taxon>Crustacea</taxon>
        <taxon>Multicrustacea</taxon>
        <taxon>Malacostraca</taxon>
        <taxon>Eumalacostraca</taxon>
        <taxon>Eucarida</taxon>
        <taxon>Decapoda</taxon>
        <taxon>Pleocyemata</taxon>
        <taxon>Brachyura</taxon>
        <taxon>Eubrachyura</taxon>
        <taxon>Portunoidea</taxon>
        <taxon>Portunidae</taxon>
        <taxon>Portuninae</taxon>
        <taxon>Scylla</taxon>
    </lineage>
</organism>
<protein>
    <submittedName>
        <fullName evidence="2">Uncharacterized protein</fullName>
    </submittedName>
</protein>
<reference evidence="2 3" key="1">
    <citation type="submission" date="2023-03" db="EMBL/GenBank/DDBJ databases">
        <title>High-quality genome of Scylla paramamosain provides insights in environmental adaptation.</title>
        <authorList>
            <person name="Zhang L."/>
        </authorList>
    </citation>
    <scope>NUCLEOTIDE SEQUENCE [LARGE SCALE GENOMIC DNA]</scope>
    <source>
        <strain evidence="2">LZ_2023a</strain>
        <tissue evidence="2">Muscle</tissue>
    </source>
</reference>
<sequence>MHKAIVSEARQPGPDHGTPRPSQQEVQGEGEVKKDEADKRSRRARSGKAGRGGARQGSARAGSGHGGAGQSYEWRGVTRQMLEVVPRVTASADTQPRYTPPSPSACIPLMGTPPASAWPRGSDGTSTSVTKIVSGGAAAITAVTPPHPSPVMDEMSQKKCRAPTQGAPPPPLSLPLRLPRKQYWRQRQEGASQMRL</sequence>
<accession>A0AAW0TQH8</accession>
<proteinExistence type="predicted"/>
<name>A0AAW0TQH8_SCYPA</name>